<evidence type="ECO:0000259" key="1">
    <source>
        <dbReference type="PROSITE" id="PS51707"/>
    </source>
</evidence>
<gene>
    <name evidence="3" type="ORF">DP939_27530</name>
</gene>
<dbReference type="Gene3D" id="2.40.320.10">
    <property type="entry name" value="Hypothetical Protein Pfu-838710-001"/>
    <property type="match status" value="1"/>
</dbReference>
<dbReference type="AlphaFoldDB" id="A0A366LS83"/>
<dbReference type="SUPFAM" id="SSF55154">
    <property type="entry name" value="CYTH-like phosphatases"/>
    <property type="match status" value="1"/>
</dbReference>
<dbReference type="SMART" id="SM01118">
    <property type="entry name" value="CYTH"/>
    <property type="match status" value="1"/>
</dbReference>
<evidence type="ECO:0000313" key="3">
    <source>
        <dbReference type="EMBL" id="RBQ16825.1"/>
    </source>
</evidence>
<dbReference type="InterPro" id="IPR023577">
    <property type="entry name" value="CYTH_domain"/>
</dbReference>
<dbReference type="PANTHER" id="PTHR39339:SF1">
    <property type="entry name" value="CHAD DOMAIN-CONTAINING PROTEIN"/>
    <property type="match status" value="1"/>
</dbReference>
<dbReference type="InterPro" id="IPR033469">
    <property type="entry name" value="CYTH-like_dom_sf"/>
</dbReference>
<dbReference type="Pfam" id="PF05235">
    <property type="entry name" value="CHAD"/>
    <property type="match status" value="1"/>
</dbReference>
<keyword evidence="4" id="KW-1185">Reference proteome</keyword>
<dbReference type="SMART" id="SM00880">
    <property type="entry name" value="CHAD"/>
    <property type="match status" value="1"/>
</dbReference>
<reference evidence="3 4" key="1">
    <citation type="submission" date="2018-06" db="EMBL/GenBank/DDBJ databases">
        <title>Sphaerisporangium craniellae sp. nov., isolated from a marine sponge in the South China Sea.</title>
        <authorList>
            <person name="Li L."/>
        </authorList>
    </citation>
    <scope>NUCLEOTIDE SEQUENCE [LARGE SCALE GENOMIC DNA]</scope>
    <source>
        <strain evidence="3 4">LHW63015</strain>
    </source>
</reference>
<feature type="domain" description="CHAD" evidence="2">
    <location>
        <begin position="210"/>
        <end position="490"/>
    </location>
</feature>
<accession>A0A366LS83</accession>
<dbReference type="EMBL" id="QMEY01000014">
    <property type="protein sequence ID" value="RBQ16825.1"/>
    <property type="molecule type" value="Genomic_DNA"/>
</dbReference>
<evidence type="ECO:0000259" key="2">
    <source>
        <dbReference type="PROSITE" id="PS51708"/>
    </source>
</evidence>
<dbReference type="PANTHER" id="PTHR39339">
    <property type="entry name" value="SLR1444 PROTEIN"/>
    <property type="match status" value="1"/>
</dbReference>
<dbReference type="RefSeq" id="WP_113983688.1">
    <property type="nucleotide sequence ID" value="NZ_QMEY01000014.1"/>
</dbReference>
<name>A0A366LS83_9ACTN</name>
<feature type="domain" description="CYTH" evidence="1">
    <location>
        <begin position="2"/>
        <end position="201"/>
    </location>
</feature>
<dbReference type="PROSITE" id="PS51707">
    <property type="entry name" value="CYTH"/>
    <property type="match status" value="1"/>
</dbReference>
<dbReference type="OrthoDB" id="9777271at2"/>
<evidence type="ECO:0008006" key="5">
    <source>
        <dbReference type="Google" id="ProtNLM"/>
    </source>
</evidence>
<sequence length="504" mass="54932">MALEIEDKFDVPVDFQVPELTGVRGCGEAVGPKTHQLVAIYFDTADLRLAARGITLRRRRGGADPGWHLKLPKAKGVRQEITHPLTRSTKIVPPALAGLVQAYTRGAELVPVAELDTRRSVTLLHDIAGNAAVEVADDRVKGTVFGEEPRIERWREVEAELIGDTDPAVLRRVGKRLRKAGAAPAASANKLSRLLNGAAPKAAPSPVAVPGSAGEVVLNYLAAQVAALLAQDPRVRQEGDDAVHQMRVACRRLRSALKAFKKIVAASPEVAAIQGELQWLGNELGTIRDLEVIRARFARHFAALPTELVVGPITDRLGDDLLVKERAGYEQIRQTLSDQRYFDLLDALDALLAAPPFTKQAGRPADAPLAAVAERQWRRVTDAYDVAQAKPDEDEREIAMHDVRKAAKRARYTAEVLGMRELAKIAEEVQETLGTYQDGVVTQELLAREAGNARLAGEDTFTYGVLTGLERATGERAHVAFPAVWTRTTAAARAFFDGRRDRAL</sequence>
<dbReference type="InterPro" id="IPR007899">
    <property type="entry name" value="CHAD_dom"/>
</dbReference>
<organism evidence="3 4">
    <name type="scientific">Spongiactinospora rosea</name>
    <dbReference type="NCBI Taxonomy" id="2248750"/>
    <lineage>
        <taxon>Bacteria</taxon>
        <taxon>Bacillati</taxon>
        <taxon>Actinomycetota</taxon>
        <taxon>Actinomycetes</taxon>
        <taxon>Streptosporangiales</taxon>
        <taxon>Streptosporangiaceae</taxon>
        <taxon>Spongiactinospora</taxon>
    </lineage>
</organism>
<dbReference type="PROSITE" id="PS51708">
    <property type="entry name" value="CHAD"/>
    <property type="match status" value="1"/>
</dbReference>
<dbReference type="InterPro" id="IPR038186">
    <property type="entry name" value="CHAD_dom_sf"/>
</dbReference>
<evidence type="ECO:0000313" key="4">
    <source>
        <dbReference type="Proteomes" id="UP000253303"/>
    </source>
</evidence>
<dbReference type="CDD" id="cd07374">
    <property type="entry name" value="CYTH-like_Pase"/>
    <property type="match status" value="1"/>
</dbReference>
<proteinExistence type="predicted"/>
<dbReference type="Proteomes" id="UP000253303">
    <property type="component" value="Unassembled WGS sequence"/>
</dbReference>
<protein>
    <recommendedName>
        <fullName evidence="5">CHAD domain-containing protein</fullName>
    </recommendedName>
</protein>
<dbReference type="Gene3D" id="1.40.20.10">
    <property type="entry name" value="CHAD domain"/>
    <property type="match status" value="1"/>
</dbReference>
<dbReference type="Pfam" id="PF01928">
    <property type="entry name" value="CYTH"/>
    <property type="match status" value="1"/>
</dbReference>
<comment type="caution">
    <text evidence="3">The sequence shown here is derived from an EMBL/GenBank/DDBJ whole genome shotgun (WGS) entry which is preliminary data.</text>
</comment>